<organism evidence="1 2">
    <name type="scientific">Rossellomorea vietnamensis</name>
    <dbReference type="NCBI Taxonomy" id="218284"/>
    <lineage>
        <taxon>Bacteria</taxon>
        <taxon>Bacillati</taxon>
        <taxon>Bacillota</taxon>
        <taxon>Bacilli</taxon>
        <taxon>Bacillales</taxon>
        <taxon>Bacillaceae</taxon>
        <taxon>Rossellomorea</taxon>
    </lineage>
</organism>
<evidence type="ECO:0000313" key="1">
    <source>
        <dbReference type="EMBL" id="TYR98541.1"/>
    </source>
</evidence>
<dbReference type="PROSITE" id="PS51257">
    <property type="entry name" value="PROKAR_LIPOPROTEIN"/>
    <property type="match status" value="1"/>
</dbReference>
<proteinExistence type="predicted"/>
<accession>A0A5D4MAD9</accession>
<evidence type="ECO:0000313" key="2">
    <source>
        <dbReference type="Proteomes" id="UP000325182"/>
    </source>
</evidence>
<protein>
    <recommendedName>
        <fullName evidence="3">Lipoprotein</fullName>
    </recommendedName>
</protein>
<evidence type="ECO:0008006" key="3">
    <source>
        <dbReference type="Google" id="ProtNLM"/>
    </source>
</evidence>
<dbReference type="AlphaFoldDB" id="A0A5D4MAD9"/>
<reference evidence="1 2" key="1">
    <citation type="submission" date="2019-08" db="EMBL/GenBank/DDBJ databases">
        <title>Bacillus genomes from the desert of Cuatro Cienegas, Coahuila.</title>
        <authorList>
            <person name="Olmedo-Alvarez G."/>
        </authorList>
    </citation>
    <scope>NUCLEOTIDE SEQUENCE [LARGE SCALE GENOMIC DNA]</scope>
    <source>
        <strain evidence="1 2">CH128b_4D</strain>
    </source>
</reference>
<comment type="caution">
    <text evidence="1">The sequence shown here is derived from an EMBL/GenBank/DDBJ whole genome shotgun (WGS) entry which is preliminary data.</text>
</comment>
<gene>
    <name evidence="1" type="ORF">FZC84_14000</name>
</gene>
<name>A0A5D4MAD9_9BACI</name>
<dbReference type="EMBL" id="VTEG01000010">
    <property type="protein sequence ID" value="TYR98541.1"/>
    <property type="molecule type" value="Genomic_DNA"/>
</dbReference>
<sequence length="195" mass="21595">MYRVFLMLALLLLLSGCRIELSLDEAPPDTGGAAQSSVPSSEANTVKKNESLSVFINGEIDYDESQIRLMTETDLQEGAVLKVQLKQYPKDAALRDIFNGEVELVETPVLEETMEVDSNGGLDVTLERESDIVYFLTVQFNPELQPDDIKEVYGSRGENIVVSSNVEHYEHEGQTMIGASASANIGMRPSWSYLQ</sequence>
<dbReference type="RefSeq" id="WP_148954316.1">
    <property type="nucleotide sequence ID" value="NZ_VTEG01000010.1"/>
</dbReference>
<dbReference type="Proteomes" id="UP000325182">
    <property type="component" value="Unassembled WGS sequence"/>
</dbReference>